<dbReference type="Gene3D" id="3.30.1540.10">
    <property type="entry name" value="formyl-coa transferase, domain 3"/>
    <property type="match status" value="1"/>
</dbReference>
<dbReference type="STRING" id="1235591.CAK95_12245"/>
<keyword evidence="3" id="KW-1185">Reference proteome</keyword>
<dbReference type="RefSeq" id="WP_086088176.1">
    <property type="nucleotide sequence ID" value="NZ_CP021112.1"/>
</dbReference>
<dbReference type="KEGG" id="psin:CAK95_12245"/>
<reference evidence="2 3" key="1">
    <citation type="submission" date="2017-05" db="EMBL/GenBank/DDBJ databases">
        <title>Full genome sequence of Pseudorhodoplanes sinuspersici.</title>
        <authorList>
            <person name="Dastgheib S.M.M."/>
            <person name="Shavandi M."/>
            <person name="Tirandaz H."/>
        </authorList>
    </citation>
    <scope>NUCLEOTIDE SEQUENCE [LARGE SCALE GENOMIC DNA]</scope>
    <source>
        <strain evidence="2 3">RIPI110</strain>
    </source>
</reference>
<evidence type="ECO:0000256" key="1">
    <source>
        <dbReference type="ARBA" id="ARBA00022679"/>
    </source>
</evidence>
<dbReference type="SUPFAM" id="SSF89796">
    <property type="entry name" value="CoA-transferase family III (CaiB/BaiF)"/>
    <property type="match status" value="1"/>
</dbReference>
<gene>
    <name evidence="2" type="ORF">CAK95_12245</name>
</gene>
<dbReference type="Pfam" id="PF02515">
    <property type="entry name" value="CoA_transf_3"/>
    <property type="match status" value="1"/>
</dbReference>
<sequence>MSPRPGALDGIRVLDFSRVFAGPDSTQILGDFGADVIKVEEPTRGDDARYFGATQDELAAFGGISPSFLAFNRNKLSLALDLGCEAGRSVARRIAANVDVVLNNFRPGAMAKWGLGYDDLKALNPRLVYATFYAYGAEGPLADFGANDLALQAHSGLMSITGDADRPPVRCGTAAIDLHASLGLVSAISLALFHRERTGVGQEVDTSLLLSSAHLMNYFYADYWISGNTHGRMGTANHLSVPNQAFPASDGMVIIIAPNDEMWLRCARALDAAALDRPEFLHSSARLSRRHEVVAALSAVTSRLSCAEIVARLGAVKVNVAKVNDIGEAADHPQLAAVGGVVSYERHGKRIKAVGSPFRMAATPGSVRRPAPEIGEHTDEVLAQFGLSEAEIADYRQGGAFGRIAGAPREPS</sequence>
<keyword evidence="1" id="KW-0808">Transferase</keyword>
<dbReference type="PANTHER" id="PTHR48207">
    <property type="entry name" value="SUCCINATE--HYDROXYMETHYLGLUTARATE COA-TRANSFERASE"/>
    <property type="match status" value="1"/>
</dbReference>
<name>A0A1W6ZR04_9HYPH</name>
<dbReference type="OrthoDB" id="9806585at2"/>
<dbReference type="AlphaFoldDB" id="A0A1W6ZR04"/>
<dbReference type="PANTHER" id="PTHR48207:SF4">
    <property type="entry name" value="BLL6097 PROTEIN"/>
    <property type="match status" value="1"/>
</dbReference>
<dbReference type="InterPro" id="IPR044855">
    <property type="entry name" value="CoA-Trfase_III_dom3_sf"/>
</dbReference>
<dbReference type="InterPro" id="IPR023606">
    <property type="entry name" value="CoA-Trfase_III_dom_1_sf"/>
</dbReference>
<evidence type="ECO:0000313" key="2">
    <source>
        <dbReference type="EMBL" id="ARP99772.1"/>
    </source>
</evidence>
<dbReference type="EMBL" id="CP021112">
    <property type="protein sequence ID" value="ARP99772.1"/>
    <property type="molecule type" value="Genomic_DNA"/>
</dbReference>
<organism evidence="2 3">
    <name type="scientific">Pseudorhodoplanes sinuspersici</name>
    <dbReference type="NCBI Taxonomy" id="1235591"/>
    <lineage>
        <taxon>Bacteria</taxon>
        <taxon>Pseudomonadati</taxon>
        <taxon>Pseudomonadota</taxon>
        <taxon>Alphaproteobacteria</taxon>
        <taxon>Hyphomicrobiales</taxon>
        <taxon>Pseudorhodoplanes</taxon>
    </lineage>
</organism>
<dbReference type="Proteomes" id="UP000194137">
    <property type="component" value="Chromosome"/>
</dbReference>
<evidence type="ECO:0000313" key="3">
    <source>
        <dbReference type="Proteomes" id="UP000194137"/>
    </source>
</evidence>
<accession>A0A1W6ZR04</accession>
<dbReference type="Gene3D" id="3.40.50.10540">
    <property type="entry name" value="Crotonobetainyl-coa:carnitine coa-transferase, domain 1"/>
    <property type="match status" value="1"/>
</dbReference>
<dbReference type="InterPro" id="IPR050483">
    <property type="entry name" value="CoA-transferase_III_domain"/>
</dbReference>
<dbReference type="InterPro" id="IPR003673">
    <property type="entry name" value="CoA-Trfase_fam_III"/>
</dbReference>
<protein>
    <submittedName>
        <fullName evidence="2">Carnitine dehydratase</fullName>
    </submittedName>
</protein>
<dbReference type="GO" id="GO:0008410">
    <property type="term" value="F:CoA-transferase activity"/>
    <property type="evidence" value="ECO:0007669"/>
    <property type="project" value="TreeGrafter"/>
</dbReference>
<proteinExistence type="predicted"/>